<accession>A0A1W1CMJ6</accession>
<dbReference type="EMBL" id="FPHE01000158">
    <property type="protein sequence ID" value="SFV66871.1"/>
    <property type="molecule type" value="Genomic_DNA"/>
</dbReference>
<dbReference type="SUPFAM" id="SSF143120">
    <property type="entry name" value="YefM-like"/>
    <property type="match status" value="1"/>
</dbReference>
<comment type="similarity">
    <text evidence="1">Belongs to the phD/YefM antitoxin family.</text>
</comment>
<organism evidence="2">
    <name type="scientific">hydrothermal vent metagenome</name>
    <dbReference type="NCBI Taxonomy" id="652676"/>
    <lineage>
        <taxon>unclassified sequences</taxon>
        <taxon>metagenomes</taxon>
        <taxon>ecological metagenomes</taxon>
    </lineage>
</organism>
<dbReference type="AlphaFoldDB" id="A0A1W1CMJ6"/>
<proteinExistence type="inferred from homology"/>
<name>A0A1W1CMJ6_9ZZZZ</name>
<protein>
    <recommendedName>
        <fullName evidence="3">Antitoxin</fullName>
    </recommendedName>
</protein>
<evidence type="ECO:0000256" key="1">
    <source>
        <dbReference type="ARBA" id="ARBA00009981"/>
    </source>
</evidence>
<dbReference type="InterPro" id="IPR036165">
    <property type="entry name" value="YefM-like_sf"/>
</dbReference>
<evidence type="ECO:0000313" key="2">
    <source>
        <dbReference type="EMBL" id="SFV66871.1"/>
    </source>
</evidence>
<gene>
    <name evidence="2" type="ORF">MNB_SV-12-1257</name>
</gene>
<evidence type="ECO:0008006" key="3">
    <source>
        <dbReference type="Google" id="ProtNLM"/>
    </source>
</evidence>
<reference evidence="2" key="1">
    <citation type="submission" date="2016-10" db="EMBL/GenBank/DDBJ databases">
        <authorList>
            <person name="de Groot N.N."/>
        </authorList>
    </citation>
    <scope>NUCLEOTIDE SEQUENCE</scope>
</reference>
<sequence>MVAYASHELVSSSDFAKKFGSYLAQLKNNFVDKIAILKNNNIEAVLVPKDDYEKMKMAWEQQEHREIYELVKKREKTPAKEYISFEEMAKKLNIDVNKL</sequence>